<gene>
    <name evidence="2" type="ORF">ACFSUF_21420</name>
</gene>
<protein>
    <submittedName>
        <fullName evidence="2">SDR family NAD(P)-dependent oxidoreductase</fullName>
    </submittedName>
</protein>
<sequence>MKFDLSGKVALVTGASRGVGKGIALGLGECGATVYVTGRSTVEGQLVDGLGGTLQQTVNEVEKLGGRCIAIPCDHSIDEQTETVFRQIYEEQGRIDILVNNVWAGYQFMLENLDTNPEFTWEKPFWEQPRWRWDAMFQAGVRAHYVSSQLAARSMVPARSGLIVNISFWAAQMYMANVAYGVSKAATDKMVRDMAHELTPHQVAAVSLYPGLVRTEGVMRAAHAFDLSNSESPQFIGRAIAALASDPHILHKTGKVLIAADLALEYGFKDIDGKQPRPLRREDL</sequence>
<dbReference type="PANTHER" id="PTHR44147">
    <property type="entry name" value="DEHYDROGENASE/REDUCTASE SDR FAMILY MEMBER 1"/>
    <property type="match status" value="1"/>
</dbReference>
<reference evidence="3" key="1">
    <citation type="journal article" date="2019" name="Int. J. Syst. Evol. Microbiol.">
        <title>The Global Catalogue of Microorganisms (GCM) 10K type strain sequencing project: providing services to taxonomists for standard genome sequencing and annotation.</title>
        <authorList>
            <consortium name="The Broad Institute Genomics Platform"/>
            <consortium name="The Broad Institute Genome Sequencing Center for Infectious Disease"/>
            <person name="Wu L."/>
            <person name="Ma J."/>
        </authorList>
    </citation>
    <scope>NUCLEOTIDE SEQUENCE [LARGE SCALE GENOMIC DNA]</scope>
    <source>
        <strain evidence="3">KCTC 3950</strain>
    </source>
</reference>
<proteinExistence type="inferred from homology"/>
<dbReference type="PRINTS" id="PR00081">
    <property type="entry name" value="GDHRDH"/>
</dbReference>
<dbReference type="RefSeq" id="WP_377606416.1">
    <property type="nucleotide sequence ID" value="NZ_JBHUME010000015.1"/>
</dbReference>
<evidence type="ECO:0000256" key="1">
    <source>
        <dbReference type="RuleBase" id="RU000363"/>
    </source>
</evidence>
<keyword evidence="3" id="KW-1185">Reference proteome</keyword>
<dbReference type="Pfam" id="PF00106">
    <property type="entry name" value="adh_short"/>
    <property type="match status" value="1"/>
</dbReference>
<dbReference type="InterPro" id="IPR002347">
    <property type="entry name" value="SDR_fam"/>
</dbReference>
<evidence type="ECO:0000313" key="2">
    <source>
        <dbReference type="EMBL" id="MFD2614980.1"/>
    </source>
</evidence>
<dbReference type="PRINTS" id="PR00080">
    <property type="entry name" value="SDRFAMILY"/>
</dbReference>
<organism evidence="2 3">
    <name type="scientific">Paenibacillus gansuensis</name>
    <dbReference type="NCBI Taxonomy" id="306542"/>
    <lineage>
        <taxon>Bacteria</taxon>
        <taxon>Bacillati</taxon>
        <taxon>Bacillota</taxon>
        <taxon>Bacilli</taxon>
        <taxon>Bacillales</taxon>
        <taxon>Paenibacillaceae</taxon>
        <taxon>Paenibacillus</taxon>
    </lineage>
</organism>
<comment type="similarity">
    <text evidence="1">Belongs to the short-chain dehydrogenases/reductases (SDR) family.</text>
</comment>
<comment type="caution">
    <text evidence="2">The sequence shown here is derived from an EMBL/GenBank/DDBJ whole genome shotgun (WGS) entry which is preliminary data.</text>
</comment>
<dbReference type="Gene3D" id="3.40.50.720">
    <property type="entry name" value="NAD(P)-binding Rossmann-like Domain"/>
    <property type="match status" value="1"/>
</dbReference>
<dbReference type="InterPro" id="IPR036291">
    <property type="entry name" value="NAD(P)-bd_dom_sf"/>
</dbReference>
<accession>A0ABW5PJH2</accession>
<dbReference type="EMBL" id="JBHUME010000015">
    <property type="protein sequence ID" value="MFD2614980.1"/>
    <property type="molecule type" value="Genomic_DNA"/>
</dbReference>
<dbReference type="SUPFAM" id="SSF51735">
    <property type="entry name" value="NAD(P)-binding Rossmann-fold domains"/>
    <property type="match status" value="1"/>
</dbReference>
<evidence type="ECO:0000313" key="3">
    <source>
        <dbReference type="Proteomes" id="UP001597541"/>
    </source>
</evidence>
<dbReference type="Proteomes" id="UP001597541">
    <property type="component" value="Unassembled WGS sequence"/>
</dbReference>
<name>A0ABW5PJH2_9BACL</name>
<dbReference type="PANTHER" id="PTHR44147:SF2">
    <property type="entry name" value="DEHYDROGENASE_REDUCTASE SDR FAMILY MEMBER 1"/>
    <property type="match status" value="1"/>
</dbReference>